<evidence type="ECO:0000256" key="3">
    <source>
        <dbReference type="ARBA" id="ARBA00022741"/>
    </source>
</evidence>
<dbReference type="InterPro" id="IPR016102">
    <property type="entry name" value="Succinyl-CoA_synth-like"/>
</dbReference>
<evidence type="ECO:0000256" key="8">
    <source>
        <dbReference type="RuleBase" id="RU000699"/>
    </source>
</evidence>
<comment type="catalytic activity">
    <reaction evidence="5 8">
        <text>succinate + ATP + CoA = succinyl-CoA + ADP + phosphate</text>
        <dbReference type="Rhea" id="RHEA:17661"/>
        <dbReference type="ChEBI" id="CHEBI:30031"/>
        <dbReference type="ChEBI" id="CHEBI:30616"/>
        <dbReference type="ChEBI" id="CHEBI:43474"/>
        <dbReference type="ChEBI" id="CHEBI:57287"/>
        <dbReference type="ChEBI" id="CHEBI:57292"/>
        <dbReference type="ChEBI" id="CHEBI:456216"/>
        <dbReference type="EC" id="6.2.1.5"/>
    </reaction>
</comment>
<comment type="caution">
    <text evidence="5">Lacks conserved residue(s) required for the propagation of feature annotation.</text>
</comment>
<dbReference type="Pfam" id="PF02629">
    <property type="entry name" value="CoA_binding"/>
    <property type="match status" value="1"/>
</dbReference>
<dbReference type="PRINTS" id="PR01798">
    <property type="entry name" value="SCOASYNTHASE"/>
</dbReference>
<evidence type="ECO:0000256" key="2">
    <source>
        <dbReference type="ARBA" id="ARBA00022598"/>
    </source>
</evidence>
<dbReference type="InterPro" id="IPR005811">
    <property type="entry name" value="SUCC_ACL_C"/>
</dbReference>
<dbReference type="InterPro" id="IPR036291">
    <property type="entry name" value="NAD(P)-bd_dom_sf"/>
</dbReference>
<keyword evidence="2 5" id="KW-0436">Ligase</keyword>
<feature type="domain" description="CoA-binding" evidence="9">
    <location>
        <begin position="4"/>
        <end position="100"/>
    </location>
</feature>
<comment type="catalytic activity">
    <reaction evidence="5">
        <text>GTP + succinate + CoA = succinyl-CoA + GDP + phosphate</text>
        <dbReference type="Rhea" id="RHEA:22120"/>
        <dbReference type="ChEBI" id="CHEBI:30031"/>
        <dbReference type="ChEBI" id="CHEBI:37565"/>
        <dbReference type="ChEBI" id="CHEBI:43474"/>
        <dbReference type="ChEBI" id="CHEBI:57287"/>
        <dbReference type="ChEBI" id="CHEBI:57292"/>
        <dbReference type="ChEBI" id="CHEBI:58189"/>
    </reaction>
</comment>
<dbReference type="InterPro" id="IPR017440">
    <property type="entry name" value="Cit_synth/succinyl-CoA_lig_AS"/>
</dbReference>
<sequence length="288" mass="30192">MAVIIDENTRVVVQGITGNQGSFHTGQMLAFGTRVVAGVNFDKAGQEVHGVPVVATVHEAVEKYGANASVVFVPAPFAKDAAFEAIDAGIKVLVLIPEHIPTQDAMEIMVLAQRHGVRVIGPNCFGIISPGKCKMGIMPNHIYKPGPVGIVARSGTLSYEIAYNLTRAGLGQTTVIGMGGDRVIGTNFVEALKLFEADPETKVVVMVGEIGGIQEEVAAEYIKTMSKPVVAFLAGKAAPPGKRMGHAGAIIEGNRGTFQSKVDALTAAGASVASLPWEVPELVRQRLG</sequence>
<feature type="binding site" evidence="5">
    <location>
        <position position="159"/>
    </location>
    <ligand>
        <name>substrate</name>
        <note>ligand shared with subunit beta</note>
    </ligand>
</feature>
<feature type="binding site" evidence="5">
    <location>
        <begin position="17"/>
        <end position="20"/>
    </location>
    <ligand>
        <name>CoA</name>
        <dbReference type="ChEBI" id="CHEBI:57287"/>
    </ligand>
</feature>
<dbReference type="KEGG" id="cmic:caldi_02950"/>
<feature type="binding site" evidence="5">
    <location>
        <position position="43"/>
    </location>
    <ligand>
        <name>CoA</name>
        <dbReference type="ChEBI" id="CHEBI:57287"/>
    </ligand>
</feature>
<evidence type="ECO:0000256" key="6">
    <source>
        <dbReference type="PIRSR" id="PIRSR001553-1"/>
    </source>
</evidence>
<comment type="function">
    <text evidence="5 8">Succinyl-CoA synthetase functions in the citric acid cycle (TCA), coupling the hydrolysis of succinyl-CoA to the synthesis of either ATP or GTP and thus represents the only step of substrate-level phosphorylation in the TCA. The alpha subunit of the enzyme binds the substrates coenzyme A and phosphate, while succinate binding and nucleotide specificity is provided by the beta subunit.</text>
</comment>
<dbReference type="PANTHER" id="PTHR11117">
    <property type="entry name" value="SUCCINYL-COA LIGASE SUBUNIT ALPHA"/>
    <property type="match status" value="1"/>
</dbReference>
<evidence type="ECO:0000259" key="9">
    <source>
        <dbReference type="SMART" id="SM00881"/>
    </source>
</evidence>
<name>A0AA35CHQ2_9FIRM</name>
<dbReference type="EC" id="6.2.1.5" evidence="5"/>
<evidence type="ECO:0000256" key="5">
    <source>
        <dbReference type="HAMAP-Rule" id="MF_01988"/>
    </source>
</evidence>
<dbReference type="GO" id="GO:0004776">
    <property type="term" value="F:succinate-CoA ligase (GDP-forming) activity"/>
    <property type="evidence" value="ECO:0007669"/>
    <property type="project" value="TreeGrafter"/>
</dbReference>
<organism evidence="10 11">
    <name type="scientific">Caldinitratiruptor microaerophilus</name>
    <dbReference type="NCBI Taxonomy" id="671077"/>
    <lineage>
        <taxon>Bacteria</taxon>
        <taxon>Bacillati</taxon>
        <taxon>Bacillota</taxon>
        <taxon>Clostridia</taxon>
        <taxon>Eubacteriales</taxon>
        <taxon>Symbiobacteriaceae</taxon>
        <taxon>Caldinitratiruptor</taxon>
    </lineage>
</organism>
<evidence type="ECO:0000313" key="11">
    <source>
        <dbReference type="Proteomes" id="UP001163687"/>
    </source>
</evidence>
<dbReference type="PROSITE" id="PS00399">
    <property type="entry name" value="SUCCINYL_COA_LIG_2"/>
    <property type="match status" value="1"/>
</dbReference>
<dbReference type="SUPFAM" id="SSF52210">
    <property type="entry name" value="Succinyl-CoA synthetase domains"/>
    <property type="match status" value="1"/>
</dbReference>
<dbReference type="Pfam" id="PF00549">
    <property type="entry name" value="Ligase_CoA"/>
    <property type="match status" value="1"/>
</dbReference>
<dbReference type="InterPro" id="IPR005810">
    <property type="entry name" value="CoA_lig_alpha"/>
</dbReference>
<dbReference type="GO" id="GO:0000166">
    <property type="term" value="F:nucleotide binding"/>
    <property type="evidence" value="ECO:0007669"/>
    <property type="project" value="UniProtKB-KW"/>
</dbReference>
<dbReference type="GO" id="GO:0006099">
    <property type="term" value="P:tricarboxylic acid cycle"/>
    <property type="evidence" value="ECO:0007669"/>
    <property type="project" value="UniProtKB-UniRule"/>
</dbReference>
<protein>
    <recommendedName>
        <fullName evidence="5">Succinate--CoA ligase [ADP-forming] subunit alpha</fullName>
        <ecNumber evidence="5">6.2.1.5</ecNumber>
    </recommendedName>
    <alternativeName>
        <fullName evidence="5">Succinyl-CoA synthetase subunit alpha</fullName>
        <shortName evidence="5">SCS-alpha</shortName>
    </alternativeName>
</protein>
<dbReference type="AlphaFoldDB" id="A0AA35CHQ2"/>
<evidence type="ECO:0000256" key="1">
    <source>
        <dbReference type="ARBA" id="ARBA00022532"/>
    </source>
</evidence>
<accession>A0AA35CHQ2</accession>
<keyword evidence="1 5" id="KW-0816">Tricarboxylic acid cycle</keyword>
<dbReference type="InterPro" id="IPR003781">
    <property type="entry name" value="CoA-bd"/>
</dbReference>
<dbReference type="PIRSF" id="PIRSF001553">
    <property type="entry name" value="SucCS_alpha"/>
    <property type="match status" value="1"/>
</dbReference>
<dbReference type="SUPFAM" id="SSF51735">
    <property type="entry name" value="NAD(P)-binding Rossmann-fold domains"/>
    <property type="match status" value="1"/>
</dbReference>
<dbReference type="Gene3D" id="3.40.50.720">
    <property type="entry name" value="NAD(P)-binding Rossmann-like Domain"/>
    <property type="match status" value="1"/>
</dbReference>
<dbReference type="Proteomes" id="UP001163687">
    <property type="component" value="Chromosome"/>
</dbReference>
<evidence type="ECO:0000256" key="4">
    <source>
        <dbReference type="ARBA" id="ARBA00060724"/>
    </source>
</evidence>
<dbReference type="FunFam" id="3.40.50.720:FF:000277">
    <property type="entry name" value="Succinate--CoA ligase [ADP-forming] subunit alpha"/>
    <property type="match status" value="1"/>
</dbReference>
<keyword evidence="3 5" id="KW-0547">Nucleotide-binding</keyword>
<dbReference type="FunFam" id="3.40.50.261:FF:000006">
    <property type="entry name" value="Succinate--CoA ligase [ADP-forming] subunit alpha"/>
    <property type="match status" value="1"/>
</dbReference>
<dbReference type="NCBIfam" id="TIGR01019">
    <property type="entry name" value="sucCoAalpha"/>
    <property type="match status" value="1"/>
</dbReference>
<dbReference type="GO" id="GO:0009361">
    <property type="term" value="C:succinate-CoA ligase complex (ADP-forming)"/>
    <property type="evidence" value="ECO:0007669"/>
    <property type="project" value="TreeGrafter"/>
</dbReference>
<dbReference type="RefSeq" id="WP_264843324.1">
    <property type="nucleotide sequence ID" value="NZ_AP025628.1"/>
</dbReference>
<comment type="pathway">
    <text evidence="5 8">Carbohydrate metabolism; tricarboxylic acid cycle; succinate from succinyl-CoA (ligase route): step 1/1.</text>
</comment>
<dbReference type="NCBIfam" id="NF004230">
    <property type="entry name" value="PRK05678.1"/>
    <property type="match status" value="1"/>
</dbReference>
<proteinExistence type="inferred from homology"/>
<dbReference type="EMBL" id="AP025628">
    <property type="protein sequence ID" value="BDG59205.1"/>
    <property type="molecule type" value="Genomic_DNA"/>
</dbReference>
<comment type="subunit">
    <text evidence="5 8">Heterotetramer of two alpha and two beta subunits.</text>
</comment>
<dbReference type="Gene3D" id="3.40.50.261">
    <property type="entry name" value="Succinyl-CoA synthetase domains"/>
    <property type="match status" value="1"/>
</dbReference>
<evidence type="ECO:0000313" key="10">
    <source>
        <dbReference type="EMBL" id="BDG59205.1"/>
    </source>
</evidence>
<dbReference type="SMART" id="SM00881">
    <property type="entry name" value="CoA_binding"/>
    <property type="match status" value="1"/>
</dbReference>
<gene>
    <name evidence="5" type="primary">sucD</name>
    <name evidence="10" type="ORF">caldi_02950</name>
</gene>
<dbReference type="HAMAP" id="MF_01988">
    <property type="entry name" value="Succ_CoA_alpha"/>
    <property type="match status" value="1"/>
</dbReference>
<keyword evidence="11" id="KW-1185">Reference proteome</keyword>
<dbReference type="PANTHER" id="PTHR11117:SF2">
    <property type="entry name" value="SUCCINATE--COA LIGASE [ADP_GDP-FORMING] SUBUNIT ALPHA, MITOCHONDRIAL"/>
    <property type="match status" value="1"/>
</dbReference>
<comment type="similarity">
    <text evidence="4 5 7">Belongs to the succinate/malate CoA ligase alpha subunit family.</text>
</comment>
<dbReference type="GO" id="GO:0004775">
    <property type="term" value="F:succinate-CoA ligase (ADP-forming) activity"/>
    <property type="evidence" value="ECO:0007669"/>
    <property type="project" value="UniProtKB-UniRule"/>
</dbReference>
<evidence type="ECO:0000256" key="7">
    <source>
        <dbReference type="RuleBase" id="RU000677"/>
    </source>
</evidence>
<reference evidence="10" key="1">
    <citation type="submission" date="2022-03" db="EMBL/GenBank/DDBJ databases">
        <title>Complete genome sequence of Caldinitratiruptor microaerophilus.</title>
        <authorList>
            <person name="Mukaiyama R."/>
            <person name="Nishiyama T."/>
            <person name="Ueda K."/>
        </authorList>
    </citation>
    <scope>NUCLEOTIDE SEQUENCE</scope>
    <source>
        <strain evidence="10">JCM 16183</strain>
    </source>
</reference>
<feature type="active site" description="Tele-phosphohistidine intermediate" evidence="5 6">
    <location>
        <position position="246"/>
    </location>
</feature>